<dbReference type="FunFam" id="1.10.10.10:FF:000322">
    <property type="entry name" value="Probable disease resistance protein At1g63360"/>
    <property type="match status" value="1"/>
</dbReference>
<dbReference type="GO" id="GO:0006952">
    <property type="term" value="P:defense response"/>
    <property type="evidence" value="ECO:0007669"/>
    <property type="project" value="UniProtKB-KW"/>
</dbReference>
<evidence type="ECO:0000259" key="6">
    <source>
        <dbReference type="Pfam" id="PF00931"/>
    </source>
</evidence>
<gene>
    <name evidence="10" type="ORF">Md49N23_SdRGH2.030</name>
</gene>
<dbReference type="InterPro" id="IPR036388">
    <property type="entry name" value="WH-like_DNA-bd_sf"/>
</dbReference>
<dbReference type="InterPro" id="IPR042197">
    <property type="entry name" value="Apaf_helical"/>
</dbReference>
<dbReference type="FunFam" id="3.40.50.300:FF:001091">
    <property type="entry name" value="Probable disease resistance protein At1g61300"/>
    <property type="match status" value="1"/>
</dbReference>
<evidence type="ECO:0000256" key="1">
    <source>
        <dbReference type="ARBA" id="ARBA00022614"/>
    </source>
</evidence>
<dbReference type="SUPFAM" id="SSF52058">
    <property type="entry name" value="L domain-like"/>
    <property type="match status" value="1"/>
</dbReference>
<dbReference type="PANTHER" id="PTHR36766:SF38">
    <property type="entry name" value="DISEASE RESISTANCE PROTEIN RGA3"/>
    <property type="match status" value="1"/>
</dbReference>
<keyword evidence="3" id="KW-0547">Nucleotide-binding</keyword>
<accession>Q2L361</accession>
<sequence>MAERVLFNIVERIIVRLGNRAFQKIGSIWGVQDELNKLKETVVGFQVVLLDAEQKQANNSEVKLWLERVEDAVYEADDVLDEFNTEVQRRLVMHGNTKLSKKVRLFFSSSNQLVFGLEMSHKIKDINKRLSEIASRRPSDLNDNREDTRFILRERVTHSFVPKENIIGRDEDKMAIIQLLLDPISTENVSTISIIGIGGLGKSALAQLIFNDEVIQKHFELKIWICVSNIFELDILAKKILKQLDKHHLEMVDKLDMDQLQNNLREKVDGKKYLLVLDDVWNEDLEKWLSLKCLLMGGGKGSRILITTRSETVATTSDTDESYTLRGLNEKQSWSLFKKMAFKDGKEPQNPTIKAVGEEVARKCQGVLLAIRTIGGMLRTKHNETEWLNFKEKKLSKISQKENDILPTLKLSYDVLPSHLKHCFAYCSLFPPDYDISIPILIRLWVAQGFIKSSDENECLEDVAYEYYNELLWRSFLQEEEKDEFGIIKSCKMHDLMTELAILVSGVRSVVVDMNRKNFDEKLRHVSFNFHIDLSKWEVPTSLLKANKIRTFLFLQQQHFSGHQSSSLNAFNTTIVSNFKSLRMLSLNELGITTLPNCLRKMKHLRYLDLSGNYGIKRLPDWIVGLSNLETLDLTRCFNLVELPRDIKKMINLRNLILEGCDGLSGMPRGIGELKGVRTLNRFVLSESNCLGRGGSAGLAELGSLKELRGELEIDKLSHHVVSESNVGTPLKDKQHLHYLTLRWKYGDVNAVDEKDIIKSMKVLQPHSNLKQLIIAYYGGVRFASWFSSLINIVELRFWNCNRCQHLPPLDHLPALKKLELRSSWKVVDSLFVRGASDITHDVGVDVSASSSSPHLSKLTHLSLEDSASLPKEISNLTSLQELAISNCSNLASLPEWIRGLPCLNRLKIQRCPMLSERCKKETGEDWFKIAHIQSIEIDKS</sequence>
<evidence type="ECO:0000259" key="7">
    <source>
        <dbReference type="Pfam" id="PF18052"/>
    </source>
</evidence>
<evidence type="ECO:0000256" key="4">
    <source>
        <dbReference type="ARBA" id="ARBA00022821"/>
    </source>
</evidence>
<dbReference type="EMBL" id="AM167520">
    <property type="protein sequence ID" value="CAJ44363.1"/>
    <property type="molecule type" value="Genomic_DNA"/>
</dbReference>
<keyword evidence="1" id="KW-0433">Leucine-rich repeat</keyword>
<dbReference type="PRINTS" id="PR00364">
    <property type="entry name" value="DISEASERSIST"/>
</dbReference>
<protein>
    <submittedName>
        <fullName evidence="10">Putative CC-NBS-LRR resistance protein</fullName>
    </submittedName>
</protein>
<dbReference type="Pfam" id="PF00931">
    <property type="entry name" value="NB-ARC"/>
    <property type="match status" value="1"/>
</dbReference>
<keyword evidence="5" id="KW-0067">ATP-binding</keyword>
<feature type="domain" description="Disease resistance N-terminal" evidence="7">
    <location>
        <begin position="10"/>
        <end position="92"/>
    </location>
</feature>
<dbReference type="GO" id="GO:0051707">
    <property type="term" value="P:response to other organism"/>
    <property type="evidence" value="ECO:0007669"/>
    <property type="project" value="UniProtKB-ARBA"/>
</dbReference>
<dbReference type="Gene3D" id="3.40.50.300">
    <property type="entry name" value="P-loop containing nucleotide triphosphate hydrolases"/>
    <property type="match status" value="1"/>
</dbReference>
<dbReference type="PANTHER" id="PTHR36766">
    <property type="entry name" value="PLANT BROAD-SPECTRUM MILDEW RESISTANCE PROTEIN RPW8"/>
    <property type="match status" value="1"/>
</dbReference>
<evidence type="ECO:0000256" key="3">
    <source>
        <dbReference type="ARBA" id="ARBA00022741"/>
    </source>
</evidence>
<proteinExistence type="predicted"/>
<feature type="domain" description="R13L1/DRL21-like LRR repeat region" evidence="9">
    <location>
        <begin position="699"/>
        <end position="822"/>
    </location>
</feature>
<dbReference type="SUPFAM" id="SSF52540">
    <property type="entry name" value="P-loop containing nucleoside triphosphate hydrolases"/>
    <property type="match status" value="1"/>
</dbReference>
<evidence type="ECO:0000256" key="5">
    <source>
        <dbReference type="ARBA" id="ARBA00022840"/>
    </source>
</evidence>
<dbReference type="GO" id="GO:0005524">
    <property type="term" value="F:ATP binding"/>
    <property type="evidence" value="ECO:0007669"/>
    <property type="project" value="UniProtKB-KW"/>
</dbReference>
<dbReference type="Pfam" id="PF18052">
    <property type="entry name" value="Rx_N"/>
    <property type="match status" value="1"/>
</dbReference>
<name>Q2L361_MALDO</name>
<dbReference type="AlphaFoldDB" id="Q2L361"/>
<organism evidence="10">
    <name type="scientific">Malus domestica</name>
    <name type="common">Apple</name>
    <name type="synonym">Pyrus malus</name>
    <dbReference type="NCBI Taxonomy" id="3750"/>
    <lineage>
        <taxon>Eukaryota</taxon>
        <taxon>Viridiplantae</taxon>
        <taxon>Streptophyta</taxon>
        <taxon>Embryophyta</taxon>
        <taxon>Tracheophyta</taxon>
        <taxon>Spermatophyta</taxon>
        <taxon>Magnoliopsida</taxon>
        <taxon>eudicotyledons</taxon>
        <taxon>Gunneridae</taxon>
        <taxon>Pentapetalae</taxon>
        <taxon>rosids</taxon>
        <taxon>fabids</taxon>
        <taxon>Rosales</taxon>
        <taxon>Rosaceae</taxon>
        <taxon>Amygdaloideae</taxon>
        <taxon>Maleae</taxon>
        <taxon>Malus</taxon>
    </lineage>
</organism>
<feature type="domain" description="Disease resistance protein winged helix" evidence="8">
    <location>
        <begin position="429"/>
        <end position="501"/>
    </location>
</feature>
<dbReference type="InterPro" id="IPR058922">
    <property type="entry name" value="WHD_DRP"/>
</dbReference>
<dbReference type="InterPro" id="IPR041118">
    <property type="entry name" value="Rx_N"/>
</dbReference>
<dbReference type="Pfam" id="PF25019">
    <property type="entry name" value="LRR_R13L1-DRL21"/>
    <property type="match status" value="1"/>
</dbReference>
<dbReference type="InterPro" id="IPR002182">
    <property type="entry name" value="NB-ARC"/>
</dbReference>
<evidence type="ECO:0000259" key="9">
    <source>
        <dbReference type="Pfam" id="PF25019"/>
    </source>
</evidence>
<dbReference type="Gene3D" id="1.20.5.4130">
    <property type="match status" value="1"/>
</dbReference>
<keyword evidence="4" id="KW-0611">Plant defense</keyword>
<dbReference type="Pfam" id="PF23559">
    <property type="entry name" value="WHD_DRP"/>
    <property type="match status" value="1"/>
</dbReference>
<evidence type="ECO:0000259" key="8">
    <source>
        <dbReference type="Pfam" id="PF23559"/>
    </source>
</evidence>
<evidence type="ECO:0000313" key="10">
    <source>
        <dbReference type="EMBL" id="CAJ44363.1"/>
    </source>
</evidence>
<dbReference type="Gene3D" id="1.10.8.430">
    <property type="entry name" value="Helical domain of apoptotic protease-activating factors"/>
    <property type="match status" value="1"/>
</dbReference>
<keyword evidence="2" id="KW-0677">Repeat</keyword>
<feature type="domain" description="NB-ARC" evidence="6">
    <location>
        <begin position="175"/>
        <end position="344"/>
    </location>
</feature>
<evidence type="ECO:0000256" key="2">
    <source>
        <dbReference type="ARBA" id="ARBA00022737"/>
    </source>
</evidence>
<reference evidence="10" key="1">
    <citation type="submission" date="2005-09" db="EMBL/GenBank/DDBJ databases">
        <title>Sequencing of a Malus domestica BAC associated with resistance to Dysaphis devecta.</title>
        <authorList>
            <person name="Varshochi A."/>
            <person name="Barker G.C."/>
            <person name="Cevik V."/>
            <person name="Edwards K.J."/>
            <person name="King G.J."/>
        </authorList>
    </citation>
    <scope>NUCLEOTIDE SEQUENCE</scope>
</reference>
<dbReference type="InterPro" id="IPR038005">
    <property type="entry name" value="RX-like_CC"/>
</dbReference>
<dbReference type="CDD" id="cd14798">
    <property type="entry name" value="RX-CC_like"/>
    <property type="match status" value="1"/>
</dbReference>
<dbReference type="Gene3D" id="1.10.10.10">
    <property type="entry name" value="Winged helix-like DNA-binding domain superfamily/Winged helix DNA-binding domain"/>
    <property type="match status" value="1"/>
</dbReference>
<dbReference type="InterPro" id="IPR032675">
    <property type="entry name" value="LRR_dom_sf"/>
</dbReference>
<dbReference type="InterPro" id="IPR027417">
    <property type="entry name" value="P-loop_NTPase"/>
</dbReference>
<dbReference type="InterPro" id="IPR056789">
    <property type="entry name" value="LRR_R13L1-DRL21"/>
</dbReference>
<dbReference type="GO" id="GO:0043531">
    <property type="term" value="F:ADP binding"/>
    <property type="evidence" value="ECO:0007669"/>
    <property type="project" value="InterPro"/>
</dbReference>
<dbReference type="Gene3D" id="3.80.10.10">
    <property type="entry name" value="Ribonuclease Inhibitor"/>
    <property type="match status" value="1"/>
</dbReference>